<feature type="coiled-coil region" evidence="15">
    <location>
        <begin position="295"/>
        <end position="336"/>
    </location>
</feature>
<dbReference type="Gene3D" id="2.60.40.10">
    <property type="entry name" value="Immunoglobulins"/>
    <property type="match status" value="1"/>
</dbReference>
<keyword evidence="5" id="KW-0479">Metal-binding</keyword>
<evidence type="ECO:0000256" key="8">
    <source>
        <dbReference type="ARBA" id="ARBA00022843"/>
    </source>
</evidence>
<name>A0A8C8RC71_9SAUR</name>
<dbReference type="CDD" id="cd14319">
    <property type="entry name" value="UBA_NBR1"/>
    <property type="match status" value="1"/>
</dbReference>
<evidence type="ECO:0000256" key="9">
    <source>
        <dbReference type="ARBA" id="ARBA00023228"/>
    </source>
</evidence>
<dbReference type="InterPro" id="IPR032350">
    <property type="entry name" value="Nbr1_FW"/>
</dbReference>
<dbReference type="Gene3D" id="3.10.20.90">
    <property type="entry name" value="Phosphatidylinositol 3-kinase Catalytic Subunit, Chain A, domain 1"/>
    <property type="match status" value="1"/>
</dbReference>
<dbReference type="GO" id="GO:0005776">
    <property type="term" value="C:autophagosome"/>
    <property type="evidence" value="ECO:0007669"/>
    <property type="project" value="UniProtKB-SubCell"/>
</dbReference>
<dbReference type="Pfam" id="PF00569">
    <property type="entry name" value="ZZ"/>
    <property type="match status" value="1"/>
</dbReference>
<dbReference type="Gene3D" id="1.10.8.10">
    <property type="entry name" value="DNA helicase RuvA subunit, C-terminal domain"/>
    <property type="match status" value="1"/>
</dbReference>
<sequence>MDPQVNLSVTFRGETQSFLVSDSSNTTWADVEAMVKVSFDLNNIQIKYMDEDNDEVSVNSEEEYEEALKIAVKQGNQLQMKVYEINSPSSETSHSCSTQVCEKAGAEKMTIPKDGKRPLSHYSMLAQALGQDLKAKRETTAQQKLNQNEAKGTNEKPPEWFTSSLELFRELVVKETVEKLEQKLSDKLILHNQPSESLSSSTATAHSAPETQAMQGSQCDWLISCSNCHARIVGIRYQCSVCPAYSICEPCEAGTYAHDANHIFLKLRRPVLYVSETYSIGQFSPRLPATLEQVRLQKQMDKRFLKAEKQRLRAEKKQRKAEVRELKKQLKLHRKIHLWNSVHALEITGSPAIKPESLQPSTLMSPIQPCPAVVPTLSAAFVDENLPDGTHIQAGTKFIKHWRMKNTGNMEWSSDTKLKFMWGNLTLGSSEKKDVLVPSLPVGQVGIVSVEFIAPALEGTYASHWRLSHKGEQFGPRVWCSIVVDPSPATAYLESDQKTSSSNLKAKASYRTEGISSKAEAEAQQAGEGMEQADLPIPAIPLKIKNIPSEREFYIPSVDLLTAQDLLSFELLDINIVQELERVPHNTPVDMTPCMSPLPHDSHLIEKPCLGQIEEENEGSGFKALPDPHMVKVKAEHPVNLEDGEEDMSGTQFVCETVIRSLTLDAAPDHKPPQRKKSLQNSLQTLQDTFSYNVKSEETIGTISNSISKPKEMESKIHQTEETKLESLTVSDGANIMAEPSDSEYEEDDEVQSQVSSASSEDYIIILPECFDTSRPLGESLYSSALSQPSLEGAGETGMEVMIIEGENQLQVHNINDILTTSQTLDAVPLTPEVIGSLPQTQRNTSSPPSHSFQKPNVPFAEEIPSAVPDQIREEPKYEDFPGSGPSGTVNNNKLRCPEYTRHPQGSSIAGGLVKGALSVAASVAALFAGQSSAEQHTAIEEQTAILLATLCEMGFCDRQLNLRLLKKHNDNIEQVVTELLQINNNDWYTSRY</sequence>
<dbReference type="PANTHER" id="PTHR20930:SF2">
    <property type="entry name" value="NEXT TO BRCA1 GENE 1 PROTEIN"/>
    <property type="match status" value="1"/>
</dbReference>
<dbReference type="GO" id="GO:0043130">
    <property type="term" value="F:ubiquitin binding"/>
    <property type="evidence" value="ECO:0007669"/>
    <property type="project" value="TreeGrafter"/>
</dbReference>
<dbReference type="Pfam" id="PF24932">
    <property type="entry name" value="UBA_NBR1_C"/>
    <property type="match status" value="1"/>
</dbReference>
<evidence type="ECO:0000259" key="17">
    <source>
        <dbReference type="PROSITE" id="PS50030"/>
    </source>
</evidence>
<keyword evidence="21" id="KW-1185">Reference proteome</keyword>
<evidence type="ECO:0000259" key="19">
    <source>
        <dbReference type="PROSITE" id="PS51745"/>
    </source>
</evidence>
<evidence type="ECO:0000256" key="3">
    <source>
        <dbReference type="ARBA" id="ARBA00022490"/>
    </source>
</evidence>
<dbReference type="InterPro" id="IPR034852">
    <property type="entry name" value="PB1_Nbr1"/>
</dbReference>
<dbReference type="GO" id="GO:0031430">
    <property type="term" value="C:M band"/>
    <property type="evidence" value="ECO:0007669"/>
    <property type="project" value="UniProtKB-SubCell"/>
</dbReference>
<dbReference type="CDD" id="cd02340">
    <property type="entry name" value="ZZ_NBR1_like"/>
    <property type="match status" value="1"/>
</dbReference>
<dbReference type="GO" id="GO:0070013">
    <property type="term" value="C:intracellular organelle lumen"/>
    <property type="evidence" value="ECO:0007669"/>
    <property type="project" value="UniProtKB-ARBA"/>
</dbReference>
<dbReference type="PROSITE" id="PS50030">
    <property type="entry name" value="UBA"/>
    <property type="match status" value="1"/>
</dbReference>
<keyword evidence="15" id="KW-0175">Coiled coil</keyword>
<evidence type="ECO:0000256" key="7">
    <source>
        <dbReference type="ARBA" id="ARBA00022833"/>
    </source>
</evidence>
<feature type="domain" description="ZZ-type" evidence="18">
    <location>
        <begin position="220"/>
        <end position="272"/>
    </location>
</feature>
<dbReference type="InterPro" id="IPR009060">
    <property type="entry name" value="UBA-like_sf"/>
</dbReference>
<dbReference type="GO" id="GO:0005778">
    <property type="term" value="C:peroxisomal membrane"/>
    <property type="evidence" value="ECO:0007669"/>
    <property type="project" value="UniProtKB-ARBA"/>
</dbReference>
<feature type="domain" description="PB1" evidence="19">
    <location>
        <begin position="4"/>
        <end position="85"/>
    </location>
</feature>
<dbReference type="InterPro" id="IPR000433">
    <property type="entry name" value="Znf_ZZ"/>
</dbReference>
<dbReference type="PROSITE" id="PS50135">
    <property type="entry name" value="ZF_ZZ_2"/>
    <property type="match status" value="1"/>
</dbReference>
<dbReference type="GO" id="GO:0031410">
    <property type="term" value="C:cytoplasmic vesicle"/>
    <property type="evidence" value="ECO:0007669"/>
    <property type="project" value="UniProtKB-KW"/>
</dbReference>
<dbReference type="GO" id="GO:0016236">
    <property type="term" value="P:macroautophagy"/>
    <property type="evidence" value="ECO:0007669"/>
    <property type="project" value="TreeGrafter"/>
</dbReference>
<dbReference type="SUPFAM" id="SSF57850">
    <property type="entry name" value="RING/U-box"/>
    <property type="match status" value="1"/>
</dbReference>
<evidence type="ECO:0000256" key="16">
    <source>
        <dbReference type="SAM" id="MobiDB-lite"/>
    </source>
</evidence>
<dbReference type="FunFam" id="3.30.60.90:FF:000007">
    <property type="entry name" value="Next to BRCA1 gene 1 protein"/>
    <property type="match status" value="1"/>
</dbReference>
<evidence type="ECO:0000256" key="6">
    <source>
        <dbReference type="ARBA" id="ARBA00022771"/>
    </source>
</evidence>
<evidence type="ECO:0000256" key="5">
    <source>
        <dbReference type="ARBA" id="ARBA00022723"/>
    </source>
</evidence>
<dbReference type="GO" id="GO:0005764">
    <property type="term" value="C:lysosome"/>
    <property type="evidence" value="ECO:0007669"/>
    <property type="project" value="UniProtKB-SubCell"/>
</dbReference>
<evidence type="ECO:0000256" key="2">
    <source>
        <dbReference type="ARBA" id="ARBA00004419"/>
    </source>
</evidence>
<dbReference type="CDD" id="cd14947">
    <property type="entry name" value="NBR1_like"/>
    <property type="match status" value="1"/>
</dbReference>
<dbReference type="Ensembl" id="ENSPCET00000003127.1">
    <property type="protein sequence ID" value="ENSPCEP00000003022.1"/>
    <property type="gene ID" value="ENSPCEG00000002444.1"/>
</dbReference>
<keyword evidence="9" id="KW-0458">Lysosome</keyword>
<dbReference type="Pfam" id="PF00564">
    <property type="entry name" value="PB1"/>
    <property type="match status" value="1"/>
</dbReference>
<keyword evidence="4" id="KW-0597">Phosphoprotein</keyword>
<dbReference type="FunFam" id="1.10.8.10:FF:000033">
    <property type="entry name" value="Next to BRCA1 gene 1 protein"/>
    <property type="match status" value="1"/>
</dbReference>
<feature type="region of interest" description="Disordered" evidence="16">
    <location>
        <begin position="838"/>
        <end position="862"/>
    </location>
</feature>
<dbReference type="CDD" id="cd06396">
    <property type="entry name" value="PB1_NBR1"/>
    <property type="match status" value="1"/>
</dbReference>
<evidence type="ECO:0000256" key="10">
    <source>
        <dbReference type="ARBA" id="ARBA00023329"/>
    </source>
</evidence>
<comment type="subcellular location">
    <subcellularLocation>
        <location evidence="11">Cytoplasm</location>
        <location evidence="11">Myofibril</location>
        <location evidence="11">Sarcomere</location>
        <location evidence="11">M line</location>
    </subcellularLocation>
    <subcellularLocation>
        <location evidence="2">Cytoplasmic vesicle</location>
        <location evidence="2">Autophagosome</location>
    </subcellularLocation>
    <subcellularLocation>
        <location evidence="1">Lysosome</location>
    </subcellularLocation>
</comment>
<accession>A0A8C8RC71</accession>
<dbReference type="Proteomes" id="UP000694393">
    <property type="component" value="Unplaced"/>
</dbReference>
<dbReference type="InterPro" id="IPR015940">
    <property type="entry name" value="UBA"/>
</dbReference>
<evidence type="ECO:0000256" key="1">
    <source>
        <dbReference type="ARBA" id="ARBA00004371"/>
    </source>
</evidence>
<dbReference type="Pfam" id="PF16158">
    <property type="entry name" value="N_BRCA1_IG"/>
    <property type="match status" value="1"/>
</dbReference>
<organism evidence="20 21">
    <name type="scientific">Pelusios castaneus</name>
    <name type="common">West African mud turtle</name>
    <dbReference type="NCBI Taxonomy" id="367368"/>
    <lineage>
        <taxon>Eukaryota</taxon>
        <taxon>Metazoa</taxon>
        <taxon>Chordata</taxon>
        <taxon>Craniata</taxon>
        <taxon>Vertebrata</taxon>
        <taxon>Euteleostomi</taxon>
        <taxon>Archelosauria</taxon>
        <taxon>Testudinata</taxon>
        <taxon>Testudines</taxon>
        <taxon>Pleurodira</taxon>
        <taxon>Pelomedusidae</taxon>
        <taxon>Pelusios</taxon>
    </lineage>
</organism>
<dbReference type="SMART" id="SM00291">
    <property type="entry name" value="ZnF_ZZ"/>
    <property type="match status" value="1"/>
</dbReference>
<keyword evidence="7" id="KW-0862">Zinc</keyword>
<keyword evidence="3" id="KW-0963">Cytoplasm</keyword>
<dbReference type="InterPro" id="IPR043145">
    <property type="entry name" value="Znf_ZZ_sf"/>
</dbReference>
<proteinExistence type="predicted"/>
<dbReference type="InterPro" id="IPR013783">
    <property type="entry name" value="Ig-like_fold"/>
</dbReference>
<evidence type="ECO:0000256" key="12">
    <source>
        <dbReference type="ARBA" id="ARBA00068689"/>
    </source>
</evidence>
<keyword evidence="6 14" id="KW-0863">Zinc-finger</keyword>
<feature type="domain" description="UBA" evidence="17">
    <location>
        <begin position="939"/>
        <end position="983"/>
    </location>
</feature>
<reference evidence="20" key="1">
    <citation type="submission" date="2025-08" db="UniProtKB">
        <authorList>
            <consortium name="Ensembl"/>
        </authorList>
    </citation>
    <scope>IDENTIFICATION</scope>
</reference>
<reference evidence="20" key="2">
    <citation type="submission" date="2025-09" db="UniProtKB">
        <authorList>
            <consortium name="Ensembl"/>
        </authorList>
    </citation>
    <scope>IDENTIFICATION</scope>
</reference>
<dbReference type="PROSITE" id="PS51745">
    <property type="entry name" value="PB1"/>
    <property type="match status" value="1"/>
</dbReference>
<evidence type="ECO:0000256" key="14">
    <source>
        <dbReference type="PROSITE-ProRule" id="PRU00228"/>
    </source>
</evidence>
<evidence type="ECO:0000256" key="15">
    <source>
        <dbReference type="SAM" id="Coils"/>
    </source>
</evidence>
<dbReference type="PANTHER" id="PTHR20930">
    <property type="entry name" value="OVARIAN CARCINOMA ANTIGEN CA125-RELATED"/>
    <property type="match status" value="1"/>
</dbReference>
<feature type="compositionally biased region" description="Polar residues" evidence="16">
    <location>
        <begin position="838"/>
        <end position="855"/>
    </location>
</feature>
<dbReference type="GO" id="GO:0008270">
    <property type="term" value="F:zinc ion binding"/>
    <property type="evidence" value="ECO:0007669"/>
    <property type="project" value="UniProtKB-KW"/>
</dbReference>
<evidence type="ECO:0000256" key="11">
    <source>
        <dbReference type="ARBA" id="ARBA00037833"/>
    </source>
</evidence>
<feature type="region of interest" description="Disordered" evidence="16">
    <location>
        <begin position="876"/>
        <end position="896"/>
    </location>
</feature>
<evidence type="ECO:0000313" key="20">
    <source>
        <dbReference type="Ensembl" id="ENSPCEP00000003022.1"/>
    </source>
</evidence>
<dbReference type="GO" id="GO:0000407">
    <property type="term" value="C:phagophore assembly site"/>
    <property type="evidence" value="ECO:0007669"/>
    <property type="project" value="TreeGrafter"/>
</dbReference>
<dbReference type="SMART" id="SM00666">
    <property type="entry name" value="PB1"/>
    <property type="match status" value="1"/>
</dbReference>
<dbReference type="InterPro" id="IPR000270">
    <property type="entry name" value="PB1_dom"/>
</dbReference>
<evidence type="ECO:0000256" key="4">
    <source>
        <dbReference type="ARBA" id="ARBA00022553"/>
    </source>
</evidence>
<dbReference type="SUPFAM" id="SSF54277">
    <property type="entry name" value="CAD &amp; PB1 domains"/>
    <property type="match status" value="1"/>
</dbReference>
<dbReference type="Gene3D" id="3.30.60.90">
    <property type="match status" value="1"/>
</dbReference>
<dbReference type="PROSITE" id="PS01357">
    <property type="entry name" value="ZF_ZZ_1"/>
    <property type="match status" value="1"/>
</dbReference>
<evidence type="ECO:0000256" key="13">
    <source>
        <dbReference type="ARBA" id="ARBA00083062"/>
    </source>
</evidence>
<evidence type="ECO:0000313" key="21">
    <source>
        <dbReference type="Proteomes" id="UP000694393"/>
    </source>
</evidence>
<dbReference type="FunFam" id="2.60.40.10:FF:000199">
    <property type="entry name" value="next to BRCA1 gene 1 protein-like"/>
    <property type="match status" value="1"/>
</dbReference>
<evidence type="ECO:0000259" key="18">
    <source>
        <dbReference type="PROSITE" id="PS50135"/>
    </source>
</evidence>
<protein>
    <recommendedName>
        <fullName evidence="12">Next to BRCA1 gene 1 protein</fullName>
    </recommendedName>
    <alternativeName>
        <fullName evidence="13">Neighbor of BRCA1 gene 1 protein</fullName>
    </alternativeName>
</protein>
<dbReference type="InterPro" id="IPR056893">
    <property type="entry name" value="UBA_Nbr1_C"/>
</dbReference>
<dbReference type="AlphaFoldDB" id="A0A8C8RC71"/>
<dbReference type="FunFam" id="3.10.20.90:FF:000291">
    <property type="entry name" value="Next to BRCA1 gene 1 protein"/>
    <property type="match status" value="1"/>
</dbReference>
<keyword evidence="8" id="KW-0832">Ubl conjugation</keyword>
<dbReference type="InterPro" id="IPR053793">
    <property type="entry name" value="PB1-like"/>
</dbReference>
<keyword evidence="10" id="KW-0968">Cytoplasmic vesicle</keyword>
<dbReference type="SUPFAM" id="SSF46934">
    <property type="entry name" value="UBA-like"/>
    <property type="match status" value="1"/>
</dbReference>